<dbReference type="EnsemblProtists" id="PYU1_T001286">
    <property type="protein sequence ID" value="PYU1_T001286"/>
    <property type="gene ID" value="PYU1_G001286"/>
</dbReference>
<proteinExistence type="predicted"/>
<name>K3W8J5_GLOUD</name>
<dbReference type="Proteomes" id="UP000019132">
    <property type="component" value="Unassembled WGS sequence"/>
</dbReference>
<reference evidence="3" key="1">
    <citation type="journal article" date="2010" name="Genome Biol.">
        <title>Genome sequence of the necrotrophic plant pathogen Pythium ultimum reveals original pathogenicity mechanisms and effector repertoire.</title>
        <authorList>
            <person name="Levesque C.A."/>
            <person name="Brouwer H."/>
            <person name="Cano L."/>
            <person name="Hamilton J.P."/>
            <person name="Holt C."/>
            <person name="Huitema E."/>
            <person name="Raffaele S."/>
            <person name="Robideau G.P."/>
            <person name="Thines M."/>
            <person name="Win J."/>
            <person name="Zerillo M.M."/>
            <person name="Beakes G.W."/>
            <person name="Boore J.L."/>
            <person name="Busam D."/>
            <person name="Dumas B."/>
            <person name="Ferriera S."/>
            <person name="Fuerstenberg S.I."/>
            <person name="Gachon C.M."/>
            <person name="Gaulin E."/>
            <person name="Govers F."/>
            <person name="Grenville-Briggs L."/>
            <person name="Horner N."/>
            <person name="Hostetler J."/>
            <person name="Jiang R.H."/>
            <person name="Johnson J."/>
            <person name="Krajaejun T."/>
            <person name="Lin H."/>
            <person name="Meijer H.J."/>
            <person name="Moore B."/>
            <person name="Morris P."/>
            <person name="Phuntmart V."/>
            <person name="Puiu D."/>
            <person name="Shetty J."/>
            <person name="Stajich J.E."/>
            <person name="Tripathy S."/>
            <person name="Wawra S."/>
            <person name="van West P."/>
            <person name="Whitty B.R."/>
            <person name="Coutinho P.M."/>
            <person name="Henrissat B."/>
            <person name="Martin F."/>
            <person name="Thomas P.D."/>
            <person name="Tyler B.M."/>
            <person name="De Vries R.P."/>
            <person name="Kamoun S."/>
            <person name="Yandell M."/>
            <person name="Tisserat N."/>
            <person name="Buell C.R."/>
        </authorList>
    </citation>
    <scope>NUCLEOTIDE SEQUENCE</scope>
    <source>
        <strain evidence="3">DAOM:BR144</strain>
    </source>
</reference>
<dbReference type="EMBL" id="GL376626">
    <property type="status" value="NOT_ANNOTATED_CDS"/>
    <property type="molecule type" value="Genomic_DNA"/>
</dbReference>
<evidence type="ECO:0000313" key="2">
    <source>
        <dbReference type="EnsemblProtists" id="PYU1_T001286"/>
    </source>
</evidence>
<keyword evidence="1" id="KW-0812">Transmembrane</keyword>
<keyword evidence="1" id="KW-0472">Membrane</keyword>
<organism evidence="2 3">
    <name type="scientific">Globisporangium ultimum (strain ATCC 200006 / CBS 805.95 / DAOM BR144)</name>
    <name type="common">Pythium ultimum</name>
    <dbReference type="NCBI Taxonomy" id="431595"/>
    <lineage>
        <taxon>Eukaryota</taxon>
        <taxon>Sar</taxon>
        <taxon>Stramenopiles</taxon>
        <taxon>Oomycota</taxon>
        <taxon>Peronosporomycetes</taxon>
        <taxon>Pythiales</taxon>
        <taxon>Pythiaceae</taxon>
        <taxon>Globisporangium</taxon>
    </lineage>
</organism>
<protein>
    <submittedName>
        <fullName evidence="2">Uncharacterized protein</fullName>
    </submittedName>
</protein>
<reference evidence="3" key="2">
    <citation type="submission" date="2010-04" db="EMBL/GenBank/DDBJ databases">
        <authorList>
            <person name="Buell R."/>
            <person name="Hamilton J."/>
            <person name="Hostetler J."/>
        </authorList>
    </citation>
    <scope>NUCLEOTIDE SEQUENCE [LARGE SCALE GENOMIC DNA]</scope>
    <source>
        <strain evidence="3">DAOM:BR144</strain>
    </source>
</reference>
<feature type="transmembrane region" description="Helical" evidence="1">
    <location>
        <begin position="300"/>
        <end position="326"/>
    </location>
</feature>
<dbReference type="eggNOG" id="ENOG502SIAN">
    <property type="taxonomic scope" value="Eukaryota"/>
</dbReference>
<keyword evidence="3" id="KW-1185">Reference proteome</keyword>
<dbReference type="HOGENOM" id="CLU_014069_0_0_1"/>
<reference evidence="2" key="3">
    <citation type="submission" date="2015-02" db="UniProtKB">
        <authorList>
            <consortium name="EnsemblProtists"/>
        </authorList>
    </citation>
    <scope>IDENTIFICATION</scope>
    <source>
        <strain evidence="2">DAOM BR144</strain>
    </source>
</reference>
<feature type="transmembrane region" description="Helical" evidence="1">
    <location>
        <begin position="387"/>
        <end position="408"/>
    </location>
</feature>
<evidence type="ECO:0000313" key="3">
    <source>
        <dbReference type="Proteomes" id="UP000019132"/>
    </source>
</evidence>
<sequence>MHRAVVLVAAVYYFVLCMRSTIATTHILRDMNNPGSVGTPDVGYLIGTYIGTKTIRESLLVTLALQGDTSPRNGTLYLEAAGPSMDICAGIMAVQHDIYTDAFLRSIYDAVVRGTTYNLTFLAAEETELIMPVVDCMSSAIFFGYLPTGKFTFLTRKTHDPDDVAIVTLQLYNQEYLIASQSERGPASVATMTYINDLRAPSVTHYFLVSLGYPYAEFDFRVHQLVNVTDEGMWCLESVPDTRSGEIPKILTTAFRSGLYMKSETEQFNIVNQVPLLSNIPRDVITQSVSATKTVMHDSWAWVHGIQFFLGVDLLLNLGVLFLVVYRNVQTGKLWIGDAFVSVSTKILLVSAAVLLSWYFNGFWALFEFCVHDANRVLGLDMLIYDDMIHVDLLCIYFSLCGVIGRLFHARVDPALAMICFTLGYELRHKIIAIFPKTKAALYAYAYRTYVDGVPLWVEGQELISPMSFWTSHLLHNKSATFVFQTLLPIFSTLIFVVAAVIGDKVYHYFFHEAARTQTSSGSSTAARSGRDGDTQLLRKRVLTLFEIATGAELESRCGIMTSYETYLFIKGMKFASADGIYSNGFVIVNDKFVIQSSDYWSIVLMKIVQRRFRTVYAYEIVGTTVQQTARLVYPRTFTFKELLSLNITVLS</sequence>
<dbReference type="VEuPathDB" id="FungiDB:PYU1_G001286"/>
<keyword evidence="1" id="KW-1133">Transmembrane helix</keyword>
<accession>K3W8J5</accession>
<evidence type="ECO:0000256" key="1">
    <source>
        <dbReference type="SAM" id="Phobius"/>
    </source>
</evidence>
<dbReference type="InParanoid" id="K3W8J5"/>
<dbReference type="AlphaFoldDB" id="K3W8J5"/>
<feature type="transmembrane region" description="Helical" evidence="1">
    <location>
        <begin position="347"/>
        <end position="367"/>
    </location>
</feature>
<feature type="transmembrane region" description="Helical" evidence="1">
    <location>
        <begin position="482"/>
        <end position="502"/>
    </location>
</feature>